<keyword evidence="3" id="KW-1185">Reference proteome</keyword>
<comment type="caution">
    <text evidence="2">The sequence shown here is derived from an EMBL/GenBank/DDBJ whole genome shotgun (WGS) entry which is preliminary data.</text>
</comment>
<gene>
    <name evidence="2" type="ORF">NP493_426g04008</name>
</gene>
<proteinExistence type="predicted"/>
<evidence type="ECO:0000313" key="2">
    <source>
        <dbReference type="EMBL" id="KAK2180788.1"/>
    </source>
</evidence>
<evidence type="ECO:0000313" key="3">
    <source>
        <dbReference type="Proteomes" id="UP001209878"/>
    </source>
</evidence>
<protein>
    <submittedName>
        <fullName evidence="2">Uncharacterized protein</fullName>
    </submittedName>
</protein>
<organism evidence="2 3">
    <name type="scientific">Ridgeia piscesae</name>
    <name type="common">Tubeworm</name>
    <dbReference type="NCBI Taxonomy" id="27915"/>
    <lineage>
        <taxon>Eukaryota</taxon>
        <taxon>Metazoa</taxon>
        <taxon>Spiralia</taxon>
        <taxon>Lophotrochozoa</taxon>
        <taxon>Annelida</taxon>
        <taxon>Polychaeta</taxon>
        <taxon>Sedentaria</taxon>
        <taxon>Canalipalpata</taxon>
        <taxon>Sabellida</taxon>
        <taxon>Siboglinidae</taxon>
        <taxon>Ridgeia</taxon>
    </lineage>
</organism>
<evidence type="ECO:0000256" key="1">
    <source>
        <dbReference type="SAM" id="MobiDB-lite"/>
    </source>
</evidence>
<reference evidence="2" key="1">
    <citation type="journal article" date="2023" name="Mol. Biol. Evol.">
        <title>Third-Generation Sequencing Reveals the Adaptive Role of the Epigenome in Three Deep-Sea Polychaetes.</title>
        <authorList>
            <person name="Perez M."/>
            <person name="Aroh O."/>
            <person name="Sun Y."/>
            <person name="Lan Y."/>
            <person name="Juniper S.K."/>
            <person name="Young C.R."/>
            <person name="Angers B."/>
            <person name="Qian P.Y."/>
        </authorList>
    </citation>
    <scope>NUCLEOTIDE SEQUENCE</scope>
    <source>
        <strain evidence="2">R07B-5</strain>
    </source>
</reference>
<sequence>MVDNERFQISPPPPSSSSGRNAGVGQTQRLGRITASLRMNAKSHGRQWALDASYLPRRDNPVMLRPSRAE</sequence>
<name>A0AAD9NU58_RIDPI</name>
<dbReference type="Proteomes" id="UP001209878">
    <property type="component" value="Unassembled WGS sequence"/>
</dbReference>
<dbReference type="AlphaFoldDB" id="A0AAD9NU58"/>
<accession>A0AAD9NU58</accession>
<dbReference type="EMBL" id="JAODUO010000426">
    <property type="protein sequence ID" value="KAK2180788.1"/>
    <property type="molecule type" value="Genomic_DNA"/>
</dbReference>
<feature type="region of interest" description="Disordered" evidence="1">
    <location>
        <begin position="1"/>
        <end position="31"/>
    </location>
</feature>